<evidence type="ECO:0000313" key="4">
    <source>
        <dbReference type="EMBL" id="CUO51883.1"/>
    </source>
</evidence>
<feature type="domain" description="FecR protein" evidence="2">
    <location>
        <begin position="193"/>
        <end position="281"/>
    </location>
</feature>
<dbReference type="Proteomes" id="UP000095657">
    <property type="component" value="Unassembled WGS sequence"/>
</dbReference>
<sequence>MTIDIKYENYSVKDFLEDDLFLQWQLAPTETLDEFWKQVLQQYPHQEANLSDAVRTLHSVTINHVSLSRREEDKMLQNIYARYRRHRVRRFIYWSTSVAASLILLFLLVSPLRDFTGEKVNVMLTDVQSVRLDTIQDVQLIIGEKKTIAMAEDADISWTKEDEIEVNGRSSNSTYKSRIDADVTYSTLLVPYGKRSFLTLRDGTKVWINSGTEVRFPVNMEGKERSIYVDGEIYIEVAKDKERPFYVHTSGFDVRVYGTKFNVTSYKADKEKSVVLVEGSVSVCSKEETKEKEVKEIFLHPDQMYHTTNRGPMITHVNALQYITWKDGIWQFTSESLESIALRLSRYYGVDIHCDEKTAVKSCTGKLILFDDVDKTLRIIEEIFGVRYETNQNEIIISMNP</sequence>
<dbReference type="Gene3D" id="2.60.120.1440">
    <property type="match status" value="1"/>
</dbReference>
<protein>
    <submittedName>
        <fullName evidence="4">Anti-sigma factor</fullName>
    </submittedName>
    <submittedName>
        <fullName evidence="5">FecR family protein</fullName>
    </submittedName>
</protein>
<evidence type="ECO:0000313" key="7">
    <source>
        <dbReference type="Proteomes" id="UP000368418"/>
    </source>
</evidence>
<dbReference type="InterPro" id="IPR032508">
    <property type="entry name" value="FecR_C"/>
</dbReference>
<keyword evidence="1" id="KW-1133">Transmembrane helix</keyword>
<dbReference type="RefSeq" id="WP_055169567.1">
    <property type="nucleotide sequence ID" value="NZ_CACRTB010000007.1"/>
</dbReference>
<dbReference type="Pfam" id="PF16344">
    <property type="entry name" value="FecR_C"/>
    <property type="match status" value="1"/>
</dbReference>
<dbReference type="AlphaFoldDB" id="A0A174FNV7"/>
<dbReference type="EMBL" id="VVYD01000001">
    <property type="protein sequence ID" value="KAA5503823.1"/>
    <property type="molecule type" value="Genomic_DNA"/>
</dbReference>
<reference evidence="4 6" key="1">
    <citation type="submission" date="2015-09" db="EMBL/GenBank/DDBJ databases">
        <authorList>
            <consortium name="Pathogen Informatics"/>
        </authorList>
    </citation>
    <scope>NUCLEOTIDE SEQUENCE [LARGE SCALE GENOMIC DNA]</scope>
    <source>
        <strain evidence="4 6">2789STDY5834880</strain>
    </source>
</reference>
<evidence type="ECO:0000259" key="3">
    <source>
        <dbReference type="Pfam" id="PF16344"/>
    </source>
</evidence>
<dbReference type="STRING" id="47678.ERS852494_00082"/>
<dbReference type="Pfam" id="PF04773">
    <property type="entry name" value="FecR"/>
    <property type="match status" value="1"/>
</dbReference>
<reference evidence="5 7" key="2">
    <citation type="journal article" date="2019" name="Nat. Med.">
        <title>A library of human gut bacterial isolates paired with longitudinal multiomics data enables mechanistic microbiome research.</title>
        <authorList>
            <person name="Poyet M."/>
            <person name="Groussin M."/>
            <person name="Gibbons S.M."/>
            <person name="Avila-Pacheco J."/>
            <person name="Jiang X."/>
            <person name="Kearney S.M."/>
            <person name="Perrotta A.R."/>
            <person name="Berdy B."/>
            <person name="Zhao S."/>
            <person name="Lieberman T.D."/>
            <person name="Swanson P.K."/>
            <person name="Smith M."/>
            <person name="Roesemann S."/>
            <person name="Alexander J.E."/>
            <person name="Rich S.A."/>
            <person name="Livny J."/>
            <person name="Vlamakis H."/>
            <person name="Clish C."/>
            <person name="Bullock K."/>
            <person name="Deik A."/>
            <person name="Scott J."/>
            <person name="Pierce K.A."/>
            <person name="Xavier R.J."/>
            <person name="Alm E.J."/>
        </authorList>
    </citation>
    <scope>NUCLEOTIDE SEQUENCE [LARGE SCALE GENOMIC DNA]</scope>
    <source>
        <strain evidence="5 7">BIOML-A19</strain>
    </source>
</reference>
<proteinExistence type="predicted"/>
<dbReference type="PANTHER" id="PTHR30273">
    <property type="entry name" value="PERIPLASMIC SIGNAL SENSOR AND SIGMA FACTOR ACTIVATOR FECR-RELATED"/>
    <property type="match status" value="1"/>
</dbReference>
<dbReference type="EMBL" id="CZAI01000001">
    <property type="protein sequence ID" value="CUO51883.1"/>
    <property type="molecule type" value="Genomic_DNA"/>
</dbReference>
<feature type="transmembrane region" description="Helical" evidence="1">
    <location>
        <begin position="91"/>
        <end position="109"/>
    </location>
</feature>
<keyword evidence="1" id="KW-0472">Membrane</keyword>
<dbReference type="InterPro" id="IPR012373">
    <property type="entry name" value="Ferrdict_sens_TM"/>
</dbReference>
<dbReference type="InterPro" id="IPR006860">
    <property type="entry name" value="FecR"/>
</dbReference>
<gene>
    <name evidence="4" type="ORF">ERS852494_00082</name>
    <name evidence="5" type="ORF">F2Y31_00800</name>
</gene>
<dbReference type="PANTHER" id="PTHR30273:SF2">
    <property type="entry name" value="PROTEIN FECR"/>
    <property type="match status" value="1"/>
</dbReference>
<accession>A0A174FNV7</accession>
<feature type="domain" description="Protein FecR C-terminal" evidence="3">
    <location>
        <begin position="331"/>
        <end position="397"/>
    </location>
</feature>
<evidence type="ECO:0000256" key="1">
    <source>
        <dbReference type="SAM" id="Phobius"/>
    </source>
</evidence>
<dbReference type="Gene3D" id="3.55.50.30">
    <property type="match status" value="1"/>
</dbReference>
<evidence type="ECO:0000259" key="2">
    <source>
        <dbReference type="Pfam" id="PF04773"/>
    </source>
</evidence>
<dbReference type="GO" id="GO:0016989">
    <property type="term" value="F:sigma factor antagonist activity"/>
    <property type="evidence" value="ECO:0007669"/>
    <property type="project" value="TreeGrafter"/>
</dbReference>
<name>A0A174FNV7_9BACE</name>
<evidence type="ECO:0000313" key="5">
    <source>
        <dbReference type="EMBL" id="KAA5503823.1"/>
    </source>
</evidence>
<keyword evidence="1" id="KW-0812">Transmembrane</keyword>
<evidence type="ECO:0000313" key="6">
    <source>
        <dbReference type="Proteomes" id="UP000095657"/>
    </source>
</evidence>
<dbReference type="Proteomes" id="UP000368418">
    <property type="component" value="Unassembled WGS sequence"/>
</dbReference>
<organism evidence="4 6">
    <name type="scientific">Bacteroides caccae</name>
    <dbReference type="NCBI Taxonomy" id="47678"/>
    <lineage>
        <taxon>Bacteria</taxon>
        <taxon>Pseudomonadati</taxon>
        <taxon>Bacteroidota</taxon>
        <taxon>Bacteroidia</taxon>
        <taxon>Bacteroidales</taxon>
        <taxon>Bacteroidaceae</taxon>
        <taxon>Bacteroides</taxon>
    </lineage>
</organism>